<evidence type="ECO:0000313" key="2">
    <source>
        <dbReference type="EMBL" id="KAF6151397.1"/>
    </source>
</evidence>
<dbReference type="GO" id="GO:0008017">
    <property type="term" value="F:microtubule binding"/>
    <property type="evidence" value="ECO:0007669"/>
    <property type="project" value="TreeGrafter"/>
</dbReference>
<dbReference type="EMBL" id="JACGCM010001696">
    <property type="protein sequence ID" value="KAF6151397.1"/>
    <property type="molecule type" value="Genomic_DNA"/>
</dbReference>
<dbReference type="Pfam" id="PF04484">
    <property type="entry name" value="QWRF"/>
    <property type="match status" value="1"/>
</dbReference>
<organism evidence="2 3">
    <name type="scientific">Kingdonia uniflora</name>
    <dbReference type="NCBI Taxonomy" id="39325"/>
    <lineage>
        <taxon>Eukaryota</taxon>
        <taxon>Viridiplantae</taxon>
        <taxon>Streptophyta</taxon>
        <taxon>Embryophyta</taxon>
        <taxon>Tracheophyta</taxon>
        <taxon>Spermatophyta</taxon>
        <taxon>Magnoliopsida</taxon>
        <taxon>Ranunculales</taxon>
        <taxon>Circaeasteraceae</taxon>
        <taxon>Kingdonia</taxon>
    </lineage>
</organism>
<dbReference type="GO" id="GO:0005880">
    <property type="term" value="C:nuclear microtubule"/>
    <property type="evidence" value="ECO:0007669"/>
    <property type="project" value="TreeGrafter"/>
</dbReference>
<comment type="caution">
    <text evidence="2">The sequence shown here is derived from an EMBL/GenBank/DDBJ whole genome shotgun (WGS) entry which is preliminary data.</text>
</comment>
<gene>
    <name evidence="2" type="ORF">GIB67_012257</name>
</gene>
<accession>A0A7J7M936</accession>
<evidence type="ECO:0000313" key="3">
    <source>
        <dbReference type="Proteomes" id="UP000541444"/>
    </source>
</evidence>
<dbReference type="OrthoDB" id="1924320at2759"/>
<reference evidence="2 3" key="1">
    <citation type="journal article" date="2020" name="IScience">
        <title>Genome Sequencing of the Endangered Kingdonia uniflora (Circaeasteraceae, Ranunculales) Reveals Potential Mechanisms of Evolutionary Specialization.</title>
        <authorList>
            <person name="Sun Y."/>
            <person name="Deng T."/>
            <person name="Zhang A."/>
            <person name="Moore M.J."/>
            <person name="Landis J.B."/>
            <person name="Lin N."/>
            <person name="Zhang H."/>
            <person name="Zhang X."/>
            <person name="Huang J."/>
            <person name="Zhang X."/>
            <person name="Sun H."/>
            <person name="Wang H."/>
        </authorList>
    </citation>
    <scope>NUCLEOTIDE SEQUENCE [LARGE SCALE GENOMIC DNA]</scope>
    <source>
        <strain evidence="2">TB1705</strain>
        <tissue evidence="2">Leaf</tissue>
    </source>
</reference>
<dbReference type="PANTHER" id="PTHR31807">
    <property type="entry name" value="AUGMIN FAMILY MEMBER"/>
    <property type="match status" value="1"/>
</dbReference>
<dbReference type="GO" id="GO:0005737">
    <property type="term" value="C:cytoplasm"/>
    <property type="evidence" value="ECO:0007669"/>
    <property type="project" value="TreeGrafter"/>
</dbReference>
<proteinExistence type="inferred from homology"/>
<dbReference type="Proteomes" id="UP000541444">
    <property type="component" value="Unassembled WGS sequence"/>
</dbReference>
<name>A0A7J7M936_9MAGN</name>
<dbReference type="AlphaFoldDB" id="A0A7J7M936"/>
<protein>
    <submittedName>
        <fullName evidence="2">Uncharacterized protein</fullName>
    </submittedName>
</protein>
<keyword evidence="3" id="KW-1185">Reference proteome</keyword>
<dbReference type="InterPro" id="IPR007573">
    <property type="entry name" value="QWRF"/>
</dbReference>
<dbReference type="GO" id="GO:0051225">
    <property type="term" value="P:spindle assembly"/>
    <property type="evidence" value="ECO:0007669"/>
    <property type="project" value="TreeGrafter"/>
</dbReference>
<sequence length="170" mass="18673">MLVLLRAPQKDLHQLPALLDLSLSCLFLDHLVPHHLARATEVLEACILHLPVTLGARADMDMLKKAIYLAIDVMHTVASFICLLLYRAEGTNCLVSELANVAAQERALLDECGDLLASTVAVQVEEKSLITHLMQLKQTLREEALFNGSACVILPSDTSLTTTYKMSSYS</sequence>
<evidence type="ECO:0000256" key="1">
    <source>
        <dbReference type="ARBA" id="ARBA00010016"/>
    </source>
</evidence>
<dbReference type="PANTHER" id="PTHR31807:SF37">
    <property type="entry name" value="HAUS AUGMIN-LIKE COMPLEX SUBUNIT 8"/>
    <property type="match status" value="1"/>
</dbReference>
<comment type="similarity">
    <text evidence="1">Belongs to the QWRF family.</text>
</comment>